<feature type="domain" description="AraC effector-binding" evidence="1">
    <location>
        <begin position="4"/>
        <end position="155"/>
    </location>
</feature>
<dbReference type="HOGENOM" id="CLU_106591_1_0_2"/>
<dbReference type="KEGG" id="mfo:Metfor_0522"/>
<name>L0HA17_METFS</name>
<dbReference type="InterPro" id="IPR053182">
    <property type="entry name" value="YobU-like_regulator"/>
</dbReference>
<evidence type="ECO:0000259" key="1">
    <source>
        <dbReference type="SMART" id="SM00871"/>
    </source>
</evidence>
<dbReference type="Pfam" id="PF14526">
    <property type="entry name" value="Cass2"/>
    <property type="match status" value="1"/>
</dbReference>
<dbReference type="Proteomes" id="UP000010824">
    <property type="component" value="Chromosome"/>
</dbReference>
<dbReference type="STRING" id="593750.Metfor_0522"/>
<dbReference type="InParanoid" id="L0HA17"/>
<dbReference type="AlphaFoldDB" id="L0HA17"/>
<dbReference type="eggNOG" id="arCOG12707">
    <property type="taxonomic scope" value="Archaea"/>
</dbReference>
<dbReference type="PANTHER" id="PTHR36444">
    <property type="entry name" value="TRANSCRIPTIONAL REGULATOR PROTEIN YOBU-RELATED"/>
    <property type="match status" value="1"/>
</dbReference>
<dbReference type="SUPFAM" id="SSF55136">
    <property type="entry name" value="Probable bacterial effector-binding domain"/>
    <property type="match status" value="1"/>
</dbReference>
<dbReference type="SMART" id="SM00871">
    <property type="entry name" value="AraC_E_bind"/>
    <property type="match status" value="1"/>
</dbReference>
<sequence length="163" mass="18385" precursor="true">MDGQHYTLRRLPARTVVGIARRTSNADAAGTIPGCWQAFLMNNGPARISHRVNPPVMYAVYSEYEKDWTGTYSYLLGCGVTRADKVPEGMEVRHIPAQTYAVFTAKGKMPDEIVGVWANVWSSDLPRTYTFDFEVYDKRFTRPVAKEADVYVAVNPDRLKETS</sequence>
<reference evidence="2 3" key="2">
    <citation type="journal article" date="2014" name="Genome Announc.">
        <title>Complete Genome Sequence of Methanoregula formicica SMSPT, a Mesophilic Hydrogenotrophic Methanogen Isolated from a Methanogenic Upflow Anaerobic Sludge Blanket Reactor.</title>
        <authorList>
            <person name="Yamamoto K."/>
            <person name="Tamaki H."/>
            <person name="Cadillo-Quiroz H."/>
            <person name="Imachi H."/>
            <person name="Kyrpides N."/>
            <person name="Woyke T."/>
            <person name="Goodwin L."/>
            <person name="Zinder S.H."/>
            <person name="Kamagata Y."/>
            <person name="Liu W.T."/>
        </authorList>
    </citation>
    <scope>NUCLEOTIDE SEQUENCE [LARGE SCALE GENOMIC DNA]</scope>
    <source>
        <strain evidence="3">DSM 22288 / NBRC 105244 / SMSP</strain>
    </source>
</reference>
<accession>L0HA17</accession>
<dbReference type="GeneID" id="14309195"/>
<dbReference type="InterPro" id="IPR011256">
    <property type="entry name" value="Reg_factor_effector_dom_sf"/>
</dbReference>
<dbReference type="InterPro" id="IPR010499">
    <property type="entry name" value="AraC_E-bd"/>
</dbReference>
<keyword evidence="3" id="KW-1185">Reference proteome</keyword>
<dbReference type="Gene3D" id="3.20.80.10">
    <property type="entry name" value="Regulatory factor, effector binding domain"/>
    <property type="match status" value="1"/>
</dbReference>
<protein>
    <recommendedName>
        <fullName evidence="1">AraC effector-binding domain-containing protein</fullName>
    </recommendedName>
</protein>
<dbReference type="InterPro" id="IPR029441">
    <property type="entry name" value="Cass2"/>
</dbReference>
<dbReference type="OrthoDB" id="376617at2157"/>
<organism evidence="2 3">
    <name type="scientific">Methanoregula formicica (strain DSM 22288 / NBRC 105244 / SMSP)</name>
    <dbReference type="NCBI Taxonomy" id="593750"/>
    <lineage>
        <taxon>Archaea</taxon>
        <taxon>Methanobacteriati</taxon>
        <taxon>Methanobacteriota</taxon>
        <taxon>Stenosarchaea group</taxon>
        <taxon>Methanomicrobia</taxon>
        <taxon>Methanomicrobiales</taxon>
        <taxon>Methanoregulaceae</taxon>
        <taxon>Methanoregula</taxon>
    </lineage>
</organism>
<dbReference type="EMBL" id="CP003167">
    <property type="protein sequence ID" value="AGB01592.1"/>
    <property type="molecule type" value="Genomic_DNA"/>
</dbReference>
<reference evidence="3" key="1">
    <citation type="submission" date="2011-12" db="EMBL/GenBank/DDBJ databases">
        <title>Complete sequence of Methanoregula formicicum SMSP.</title>
        <authorList>
            <person name="Lucas S."/>
            <person name="Han J."/>
            <person name="Lapidus A."/>
            <person name="Cheng J.-F."/>
            <person name="Goodwin L."/>
            <person name="Pitluck S."/>
            <person name="Peters L."/>
            <person name="Ovchinnikova G."/>
            <person name="Teshima H."/>
            <person name="Detter J.C."/>
            <person name="Han C."/>
            <person name="Tapia R."/>
            <person name="Land M."/>
            <person name="Hauser L."/>
            <person name="Kyrpides N."/>
            <person name="Ivanova N."/>
            <person name="Pagani I."/>
            <person name="Imachi H."/>
            <person name="Tamaki H."/>
            <person name="Sekiguchi Y."/>
            <person name="Kamagata Y."/>
            <person name="Cadillo-Quiroz H."/>
            <person name="Zinder S."/>
            <person name="Liu W.-T."/>
            <person name="Woyke T."/>
        </authorList>
    </citation>
    <scope>NUCLEOTIDE SEQUENCE [LARGE SCALE GENOMIC DNA]</scope>
    <source>
        <strain evidence="3">DSM 22288 / NBRC 105244 / SMSP</strain>
    </source>
</reference>
<gene>
    <name evidence="2" type="ordered locus">Metfor_0522</name>
</gene>
<proteinExistence type="predicted"/>
<dbReference type="PANTHER" id="PTHR36444:SF2">
    <property type="entry name" value="TRANSCRIPTIONAL REGULATOR PROTEIN YOBU-RELATED"/>
    <property type="match status" value="1"/>
</dbReference>
<dbReference type="RefSeq" id="WP_015284556.1">
    <property type="nucleotide sequence ID" value="NC_019943.1"/>
</dbReference>
<evidence type="ECO:0000313" key="3">
    <source>
        <dbReference type="Proteomes" id="UP000010824"/>
    </source>
</evidence>
<evidence type="ECO:0000313" key="2">
    <source>
        <dbReference type="EMBL" id="AGB01592.1"/>
    </source>
</evidence>